<reference evidence="2" key="1">
    <citation type="submission" date="2021-04" db="EMBL/GenBank/DDBJ databases">
        <title>Pseudonocardia sp. nov., isolated from sandy soil of mangrove forest.</title>
        <authorList>
            <person name="Zan Z."/>
            <person name="Huang R."/>
            <person name="Liu W."/>
        </authorList>
    </citation>
    <scope>NUCLEOTIDE SEQUENCE</scope>
    <source>
        <strain evidence="2">S2-4</strain>
    </source>
</reference>
<dbReference type="InterPro" id="IPR001387">
    <property type="entry name" value="Cro/C1-type_HTH"/>
</dbReference>
<dbReference type="PROSITE" id="PS50943">
    <property type="entry name" value="HTH_CROC1"/>
    <property type="match status" value="1"/>
</dbReference>
<protein>
    <recommendedName>
        <fullName evidence="1">HTH cro/C1-type domain-containing protein</fullName>
    </recommendedName>
</protein>
<keyword evidence="3" id="KW-1185">Reference proteome</keyword>
<organism evidence="2 3">
    <name type="scientific">Pseudonocardia humida</name>
    <dbReference type="NCBI Taxonomy" id="2800819"/>
    <lineage>
        <taxon>Bacteria</taxon>
        <taxon>Bacillati</taxon>
        <taxon>Actinomycetota</taxon>
        <taxon>Actinomycetes</taxon>
        <taxon>Pseudonocardiales</taxon>
        <taxon>Pseudonocardiaceae</taxon>
        <taxon>Pseudonocardia</taxon>
    </lineage>
</organism>
<evidence type="ECO:0000313" key="2">
    <source>
        <dbReference type="EMBL" id="MCO1659571.1"/>
    </source>
</evidence>
<evidence type="ECO:0000313" key="3">
    <source>
        <dbReference type="Proteomes" id="UP001165283"/>
    </source>
</evidence>
<evidence type="ECO:0000259" key="1">
    <source>
        <dbReference type="PROSITE" id="PS50943"/>
    </source>
</evidence>
<dbReference type="RefSeq" id="WP_252444393.1">
    <property type="nucleotide sequence ID" value="NZ_JAGSOV010000068.1"/>
</dbReference>
<gene>
    <name evidence="2" type="ORF">KDL28_31330</name>
</gene>
<dbReference type="EMBL" id="JAGSOV010000068">
    <property type="protein sequence ID" value="MCO1659571.1"/>
    <property type="molecule type" value="Genomic_DNA"/>
</dbReference>
<accession>A0ABT1A9F0</accession>
<name>A0ABT1A9F0_9PSEU</name>
<comment type="caution">
    <text evidence="2">The sequence shown here is derived from an EMBL/GenBank/DDBJ whole genome shotgun (WGS) entry which is preliminary data.</text>
</comment>
<proteinExistence type="predicted"/>
<feature type="domain" description="HTH cro/C1-type" evidence="1">
    <location>
        <begin position="83"/>
        <end position="106"/>
    </location>
</feature>
<sequence>MTSRGGRRQEHRELARSLRAGGHAWPEIAAVLRERYGLPARVAMRVAHDWSQADAAAAWNTRWPDDPKSFKNISYWETWPSPTGHAPSLAVLDRLAQVYECDVADLVAGWGEHRTGRPAGRDEQSSLAWQVRNLGLPELTRAVADWAQRLPEPRRRELLLKTSTATAIAAGRADSPDGPAPAELVGRWDSRYTYVSSGRGAELEAAHRFRLRLDGARLVGRSEPTAAGSVELDLRADGLLVTGSWTEHTAPDGYYRGAVYHGLVQLVVAPGGRAMAGRWMGPDKDLAVGTGTWTLTRV</sequence>
<dbReference type="Proteomes" id="UP001165283">
    <property type="component" value="Unassembled WGS sequence"/>
</dbReference>